<evidence type="ECO:0000313" key="10">
    <source>
        <dbReference type="EMBL" id="GAG06167.1"/>
    </source>
</evidence>
<organism evidence="10">
    <name type="scientific">marine sediment metagenome</name>
    <dbReference type="NCBI Taxonomy" id="412755"/>
    <lineage>
        <taxon>unclassified sequences</taxon>
        <taxon>metagenomes</taxon>
        <taxon>ecological metagenomes</taxon>
    </lineage>
</organism>
<keyword evidence="8" id="KW-0630">Potassium</keyword>
<evidence type="ECO:0000256" key="4">
    <source>
        <dbReference type="ARBA" id="ARBA00022679"/>
    </source>
</evidence>
<keyword evidence="9" id="KW-0173">Coenzyme A biosynthesis</keyword>
<protein>
    <recommendedName>
        <fullName evidence="11">Pantothenate kinase</fullName>
    </recommendedName>
</protein>
<evidence type="ECO:0000256" key="7">
    <source>
        <dbReference type="ARBA" id="ARBA00022840"/>
    </source>
</evidence>
<comment type="caution">
    <text evidence="10">The sequence shown here is derived from an EMBL/GenBank/DDBJ whole genome shotgun (WGS) entry which is preliminary data.</text>
</comment>
<keyword evidence="5" id="KW-0547">Nucleotide-binding</keyword>
<evidence type="ECO:0000256" key="9">
    <source>
        <dbReference type="ARBA" id="ARBA00022993"/>
    </source>
</evidence>
<dbReference type="AlphaFoldDB" id="X0V459"/>
<gene>
    <name evidence="10" type="ORF">S01H1_46219</name>
</gene>
<keyword evidence="6" id="KW-0418">Kinase</keyword>
<evidence type="ECO:0000256" key="3">
    <source>
        <dbReference type="ARBA" id="ARBA00022490"/>
    </source>
</evidence>
<evidence type="ECO:0000256" key="2">
    <source>
        <dbReference type="ARBA" id="ARBA00004496"/>
    </source>
</evidence>
<reference evidence="10" key="1">
    <citation type="journal article" date="2014" name="Front. Microbiol.">
        <title>High frequency of phylogenetically diverse reductive dehalogenase-homologous genes in deep subseafloor sedimentary metagenomes.</title>
        <authorList>
            <person name="Kawai M."/>
            <person name="Futagami T."/>
            <person name="Toyoda A."/>
            <person name="Takaki Y."/>
            <person name="Nishi S."/>
            <person name="Hori S."/>
            <person name="Arai W."/>
            <person name="Tsubouchi T."/>
            <person name="Morono Y."/>
            <person name="Uchiyama I."/>
            <person name="Ito T."/>
            <person name="Fujiyama A."/>
            <person name="Inagaki F."/>
            <person name="Takami H."/>
        </authorList>
    </citation>
    <scope>NUCLEOTIDE SEQUENCE</scope>
    <source>
        <strain evidence="10">Expedition CK06-06</strain>
    </source>
</reference>
<keyword evidence="4" id="KW-0808">Transferase</keyword>
<dbReference type="Pfam" id="PF03309">
    <property type="entry name" value="Pan_kinase"/>
    <property type="match status" value="1"/>
</dbReference>
<dbReference type="GO" id="GO:0015937">
    <property type="term" value="P:coenzyme A biosynthetic process"/>
    <property type="evidence" value="ECO:0007669"/>
    <property type="project" value="UniProtKB-KW"/>
</dbReference>
<evidence type="ECO:0000256" key="8">
    <source>
        <dbReference type="ARBA" id="ARBA00022958"/>
    </source>
</evidence>
<dbReference type="GO" id="GO:0005737">
    <property type="term" value="C:cytoplasm"/>
    <property type="evidence" value="ECO:0007669"/>
    <property type="project" value="UniProtKB-SubCell"/>
</dbReference>
<evidence type="ECO:0008006" key="11">
    <source>
        <dbReference type="Google" id="ProtNLM"/>
    </source>
</evidence>
<evidence type="ECO:0000256" key="1">
    <source>
        <dbReference type="ARBA" id="ARBA00001958"/>
    </source>
</evidence>
<evidence type="ECO:0000256" key="6">
    <source>
        <dbReference type="ARBA" id="ARBA00022777"/>
    </source>
</evidence>
<dbReference type="EMBL" id="BARS01029582">
    <property type="protein sequence ID" value="GAG06167.1"/>
    <property type="molecule type" value="Genomic_DNA"/>
</dbReference>
<dbReference type="Gene3D" id="3.30.420.40">
    <property type="match status" value="1"/>
</dbReference>
<keyword evidence="3" id="KW-0963">Cytoplasm</keyword>
<name>X0V459_9ZZZZ</name>
<comment type="subcellular location">
    <subcellularLocation>
        <location evidence="2">Cytoplasm</location>
    </subcellularLocation>
</comment>
<dbReference type="GO" id="GO:0005524">
    <property type="term" value="F:ATP binding"/>
    <property type="evidence" value="ECO:0007669"/>
    <property type="project" value="UniProtKB-KW"/>
</dbReference>
<comment type="cofactor">
    <cofactor evidence="1">
        <name>K(+)</name>
        <dbReference type="ChEBI" id="CHEBI:29103"/>
    </cofactor>
</comment>
<keyword evidence="7" id="KW-0067">ATP-binding</keyword>
<sequence>MLLAIDIGNTNITVGVFKGKELVEHWELKSESEKTSDEYALTL</sequence>
<dbReference type="InterPro" id="IPR004619">
    <property type="entry name" value="Type_III_PanK"/>
</dbReference>
<dbReference type="SUPFAM" id="SSF53067">
    <property type="entry name" value="Actin-like ATPase domain"/>
    <property type="match status" value="1"/>
</dbReference>
<proteinExistence type="predicted"/>
<dbReference type="GO" id="GO:0004594">
    <property type="term" value="F:pantothenate kinase activity"/>
    <property type="evidence" value="ECO:0007669"/>
    <property type="project" value="InterPro"/>
</dbReference>
<feature type="non-terminal residue" evidence="10">
    <location>
        <position position="43"/>
    </location>
</feature>
<evidence type="ECO:0000256" key="5">
    <source>
        <dbReference type="ARBA" id="ARBA00022741"/>
    </source>
</evidence>
<accession>X0V459</accession>
<dbReference type="InterPro" id="IPR043129">
    <property type="entry name" value="ATPase_NBD"/>
</dbReference>